<comment type="caution">
    <text evidence="1">The sequence shown here is derived from an EMBL/GenBank/DDBJ whole genome shotgun (WGS) entry which is preliminary data.</text>
</comment>
<dbReference type="Proteomes" id="UP000249390">
    <property type="component" value="Unassembled WGS sequence"/>
</dbReference>
<dbReference type="AlphaFoldDB" id="A0A328DHE8"/>
<reference evidence="1 2" key="1">
    <citation type="submission" date="2018-06" db="EMBL/GenBank/DDBJ databases">
        <title>The Genome of Cuscuta australis (Dodder) Provides Insight into the Evolution of Plant Parasitism.</title>
        <authorList>
            <person name="Liu H."/>
        </authorList>
    </citation>
    <scope>NUCLEOTIDE SEQUENCE [LARGE SCALE GENOMIC DNA]</scope>
    <source>
        <strain evidence="2">cv. Yunnan</strain>
        <tissue evidence="1">Vines</tissue>
    </source>
</reference>
<proteinExistence type="predicted"/>
<evidence type="ECO:0000313" key="2">
    <source>
        <dbReference type="Proteomes" id="UP000249390"/>
    </source>
</evidence>
<keyword evidence="2" id="KW-1185">Reference proteome</keyword>
<organism evidence="1 2">
    <name type="scientific">Cuscuta australis</name>
    <dbReference type="NCBI Taxonomy" id="267555"/>
    <lineage>
        <taxon>Eukaryota</taxon>
        <taxon>Viridiplantae</taxon>
        <taxon>Streptophyta</taxon>
        <taxon>Embryophyta</taxon>
        <taxon>Tracheophyta</taxon>
        <taxon>Spermatophyta</taxon>
        <taxon>Magnoliopsida</taxon>
        <taxon>eudicotyledons</taxon>
        <taxon>Gunneridae</taxon>
        <taxon>Pentapetalae</taxon>
        <taxon>asterids</taxon>
        <taxon>lamiids</taxon>
        <taxon>Solanales</taxon>
        <taxon>Convolvulaceae</taxon>
        <taxon>Cuscuteae</taxon>
        <taxon>Cuscuta</taxon>
        <taxon>Cuscuta subgen. Grammica</taxon>
        <taxon>Cuscuta sect. Cleistogrammica</taxon>
    </lineage>
</organism>
<dbReference type="EMBL" id="NQVE01000135">
    <property type="protein sequence ID" value="RAL45285.1"/>
    <property type="molecule type" value="Genomic_DNA"/>
</dbReference>
<name>A0A328DHE8_9ASTE</name>
<gene>
    <name evidence="1" type="ORF">DM860_014695</name>
</gene>
<protein>
    <submittedName>
        <fullName evidence="1">Uncharacterized protein</fullName>
    </submittedName>
</protein>
<sequence length="106" mass="11821">MLTAAAALRCTISALLTHHTFNSIKPLSSSSSYIHHYPQIPNHWSGPHNWRHGPPTTTTIFGGPMGLTWIHLFRGAPASKALSNVRWARDLLLQKLALWFSLLLTL</sequence>
<accession>A0A328DHE8</accession>
<evidence type="ECO:0000313" key="1">
    <source>
        <dbReference type="EMBL" id="RAL45285.1"/>
    </source>
</evidence>